<proteinExistence type="inferred from homology"/>
<dbReference type="Gene3D" id="3.30.70.120">
    <property type="match status" value="1"/>
</dbReference>
<evidence type="ECO:0000256" key="1">
    <source>
        <dbReference type="ARBA" id="ARBA00010554"/>
    </source>
</evidence>
<evidence type="ECO:0000313" key="2">
    <source>
        <dbReference type="EMBL" id="TBH81754.1"/>
    </source>
</evidence>
<evidence type="ECO:0000313" key="3">
    <source>
        <dbReference type="Proteomes" id="UP000292919"/>
    </source>
</evidence>
<dbReference type="Pfam" id="PF02641">
    <property type="entry name" value="DUF190"/>
    <property type="match status" value="1"/>
</dbReference>
<gene>
    <name evidence="2" type="ORF">EB812_00225</name>
</gene>
<accession>A0A6H3FE05</accession>
<dbReference type="RefSeq" id="WP_118229039.1">
    <property type="nucleotide sequence ID" value="NZ_DBFBQU010000330.1"/>
</dbReference>
<comment type="caution">
    <text evidence="2">The sequence shown here is derived from an EMBL/GenBank/DDBJ whole genome shotgun (WGS) entry which is preliminary data.</text>
</comment>
<sequence>MQGYQIVFFTQQERTHGALSIAEWLLATARELGIKGATVSAAQGGYGRDGAYRAAHFFETGEQPVEVAVAVSPEHCRLLFERIRAEKLQIFYVKIPAEFGLTGAEDEAKDDRRNG</sequence>
<dbReference type="AlphaFoldDB" id="A0A6H3FE05"/>
<dbReference type="SUPFAM" id="SSF54913">
    <property type="entry name" value="GlnB-like"/>
    <property type="match status" value="1"/>
</dbReference>
<reference evidence="2 3" key="1">
    <citation type="submission" date="2018-12" db="EMBL/GenBank/DDBJ databases">
        <title>First genome draft of Desulfovibrio legallis sp. nov.</title>
        <authorList>
            <person name="Ben Dhia O."/>
            <person name="Najjari A."/>
            <person name="Ferjani R."/>
            <person name="Fhoula I."/>
            <person name="Fardeau M.-L."/>
            <person name="Boudabbous A."/>
            <person name="Ouzari H.I."/>
        </authorList>
    </citation>
    <scope>NUCLEOTIDE SEQUENCE [LARGE SCALE GENOMIC DNA]</scope>
    <source>
        <strain evidence="2 3">H1T</strain>
    </source>
</reference>
<organism evidence="2 3">
    <name type="scientific">Desulfovibrio legallii</name>
    <dbReference type="NCBI Taxonomy" id="571438"/>
    <lineage>
        <taxon>Bacteria</taxon>
        <taxon>Pseudomonadati</taxon>
        <taxon>Thermodesulfobacteriota</taxon>
        <taxon>Desulfovibrionia</taxon>
        <taxon>Desulfovibrionales</taxon>
        <taxon>Desulfovibrionaceae</taxon>
        <taxon>Desulfovibrio</taxon>
    </lineage>
</organism>
<dbReference type="Proteomes" id="UP000292919">
    <property type="component" value="Unassembled WGS sequence"/>
</dbReference>
<dbReference type="InterPro" id="IPR003793">
    <property type="entry name" value="UPF0166"/>
</dbReference>
<keyword evidence="3" id="KW-1185">Reference proteome</keyword>
<comment type="similarity">
    <text evidence="1">Belongs to the UPF0166 family.</text>
</comment>
<name>A0A6H3FE05_9BACT</name>
<dbReference type="EMBL" id="SIXC01000001">
    <property type="protein sequence ID" value="TBH81754.1"/>
    <property type="molecule type" value="Genomic_DNA"/>
</dbReference>
<dbReference type="InterPro" id="IPR011322">
    <property type="entry name" value="N-reg_PII-like_a/b"/>
</dbReference>
<dbReference type="InterPro" id="IPR015867">
    <property type="entry name" value="N-reg_PII/ATP_PRibTrfase_C"/>
</dbReference>
<protein>
    <submittedName>
        <fullName evidence="2">DUF190 domain-containing protein</fullName>
    </submittedName>
</protein>